<dbReference type="EMBL" id="VSSQ01005845">
    <property type="protein sequence ID" value="MPM30645.1"/>
    <property type="molecule type" value="Genomic_DNA"/>
</dbReference>
<organism evidence="3">
    <name type="scientific">bioreactor metagenome</name>
    <dbReference type="NCBI Taxonomy" id="1076179"/>
    <lineage>
        <taxon>unclassified sequences</taxon>
        <taxon>metagenomes</taxon>
        <taxon>ecological metagenomes</taxon>
    </lineage>
</organism>
<feature type="domain" description="AbiEi antitoxin N-terminal" evidence="2">
    <location>
        <begin position="64"/>
        <end position="107"/>
    </location>
</feature>
<dbReference type="Pfam" id="PF13338">
    <property type="entry name" value="AbiEi_4"/>
    <property type="match status" value="1"/>
</dbReference>
<dbReference type="InterPro" id="IPR025159">
    <property type="entry name" value="AbiEi_N"/>
</dbReference>
<protein>
    <recommendedName>
        <fullName evidence="2">AbiEi antitoxin N-terminal domain-containing protein</fullName>
    </recommendedName>
</protein>
<accession>A0A644YPX2</accession>
<dbReference type="AlphaFoldDB" id="A0A644YPX2"/>
<evidence type="ECO:0000256" key="1">
    <source>
        <dbReference type="SAM" id="MobiDB-lite"/>
    </source>
</evidence>
<comment type="caution">
    <text evidence="3">The sequence shown here is derived from an EMBL/GenBank/DDBJ whole genome shotgun (WGS) entry which is preliminary data.</text>
</comment>
<proteinExistence type="predicted"/>
<evidence type="ECO:0000259" key="2">
    <source>
        <dbReference type="Pfam" id="PF13338"/>
    </source>
</evidence>
<feature type="region of interest" description="Disordered" evidence="1">
    <location>
        <begin position="1"/>
        <end position="23"/>
    </location>
</feature>
<sequence length="240" mass="26867">MAERPREQRRHTADTGGELPEGAPRYSMLSRCCCEPEPDLDARQDFTGFGKVLSVTLRDDLWDVAVDQYGFVTARDARRLGAPVVELGKLAARGKLQRVAYGLYRFPEWPTGPRDYLMEAVLWTRDPDAALSHDTALDAYELSDINPDRIHVTVPRRGRALRRRQAPAAYMVHYEDLTPAQRGWWEQIPTVTVPTAIDQCIASGMRSDLVRQAITAARVQGLIDPATADRQQAALTGEHS</sequence>
<feature type="compositionally biased region" description="Basic and acidic residues" evidence="1">
    <location>
        <begin position="1"/>
        <end position="13"/>
    </location>
</feature>
<name>A0A644YPX2_9ZZZZ</name>
<evidence type="ECO:0000313" key="3">
    <source>
        <dbReference type="EMBL" id="MPM30645.1"/>
    </source>
</evidence>
<reference evidence="3" key="1">
    <citation type="submission" date="2019-08" db="EMBL/GenBank/DDBJ databases">
        <authorList>
            <person name="Kucharzyk K."/>
            <person name="Murdoch R.W."/>
            <person name="Higgins S."/>
            <person name="Loffler F."/>
        </authorList>
    </citation>
    <scope>NUCLEOTIDE SEQUENCE</scope>
</reference>
<gene>
    <name evidence="3" type="ORF">SDC9_77195</name>
</gene>